<dbReference type="InterPro" id="IPR014752">
    <property type="entry name" value="Arrestin-like_C"/>
</dbReference>
<reference evidence="4" key="1">
    <citation type="journal article" date="2020" name="Fungal Divers.">
        <title>Resolving the Mortierellaceae phylogeny through synthesis of multi-gene phylogenetics and phylogenomics.</title>
        <authorList>
            <person name="Vandepol N."/>
            <person name="Liber J."/>
            <person name="Desiro A."/>
            <person name="Na H."/>
            <person name="Kennedy M."/>
            <person name="Barry K."/>
            <person name="Grigoriev I.V."/>
            <person name="Miller A.N."/>
            <person name="O'Donnell K."/>
            <person name="Stajich J.E."/>
            <person name="Bonito G."/>
        </authorList>
    </citation>
    <scope>NUCLEOTIDE SEQUENCE</scope>
    <source>
        <strain evidence="4">REB-010B</strain>
    </source>
</reference>
<feature type="region of interest" description="Disordered" evidence="2">
    <location>
        <begin position="1"/>
        <end position="57"/>
    </location>
</feature>
<dbReference type="SUPFAM" id="SSF81296">
    <property type="entry name" value="E set domains"/>
    <property type="match status" value="1"/>
</dbReference>
<organism evidence="4 5">
    <name type="scientific">Dissophora globulifera</name>
    <dbReference type="NCBI Taxonomy" id="979702"/>
    <lineage>
        <taxon>Eukaryota</taxon>
        <taxon>Fungi</taxon>
        <taxon>Fungi incertae sedis</taxon>
        <taxon>Mucoromycota</taxon>
        <taxon>Mortierellomycotina</taxon>
        <taxon>Mortierellomycetes</taxon>
        <taxon>Mortierellales</taxon>
        <taxon>Mortierellaceae</taxon>
        <taxon>Dissophora</taxon>
    </lineage>
</organism>
<sequence>MTIEQQDRGSWGQQLIQQQQQQHHRQQSPHITTEMPKLPRILPPPGSQPDTGSGSGFVSGIEAAAASALTLANNIAFRPMTTQPAKCSKLKIRIFFDSTIFQAGGNLFGRMEVTATSSRSLKLGEIAVELAAYEEITSKEFTATQSFLSSRLSFQGPNIPPSNAVHGPPCDENGFWMAKKGKTTFPFAFQLPLDCPSSLVFGQTASLRYVVTGLVQVFYHGKDEMILKSKEAFVVEAWDGYNPDYRIPIGAANSTKLFWGGSGSLVLEAMLSERLHSAGGNLTVEVKVKNNTSRKVQGIRLGVHRRLEMVSNKDKAQQNPGLRIDTVSVSEVVGTQEFKSSSYLFDTGEERTMTVNMIVPGNARTIRGTALFEVTCFVVVSMLLGTFSGELSVEIPVKICHPASLTPAPKPKLDENHLPHHYNLVDEDLDLSYDRPTRSNRRVGSNDSLAAPITSGHDQNNQAERGRELPWSGDGSGEDDKSSAVGRQGEWSQDAQELSPANSITSIRSILASPKQKLSRLADKIQRSTSPSSSHHLQHDHRQGGSKHLDDQGRRHMIAKSPPLGPAQPIAYVPAVERVRYTPFQPPPTTKAKEFLKAAAQYQQEMSFGGALSGLGSENTEFNLDDKAMASAIHQWISKKESESMYNSAAQHSPPIQIPANNRRRPAVNRINTQVGSFTSQYSPTSPQSHDSPASLRSNDFPPSPGLNNQTMSRFLHHPHRQPAAPQTAAFGSAPEDCLTDPPLFAKPLPLPSPPRTGSPHRAMAMNPSRARSLSPVPIQTPENLALAREAFERVRRMASPVRDPMADEAASSGNRESHSGFVDPPRHPPQEVNPNIMVPVPTSAAAAVTSTNFVSNPSGLSRLLGNSNGTDEGIVEPPRLCSSPELRHVPLNRPLPVPGPKPSHLNKSGSPGATGASPSQGSGFIQRSQPATRQPESGALPATSSGHLRNPTPVSGSGSAILSTSPPANRSGVATRSAHLSRRERNQGDFDNGSGSTIQRNAYVPKPTPMPTARPPAPIERSVGHPPKPARAPTTTHTLGLQQDGNLRQAKISAAGAAKANVAKSGGSNAAGGFVYPKTARKPVSGTKPAVAAKPRGLVTSSPSSRSGVDAAKTPARTSAATAPDAAVMNQQTHAEFDQRLRRQAPALAPSVSKRAPQVVTESQMSPPTQVVIGFKAPPKGITTVVEEEEIDSITGEGSDSKTRNPPQDPRHQEHQSRYHQHHHHHHHHNEDDRSALNPSVEVDHSFDEQGQAHETASEIRAQAIAAAHSFRATGANSGGYMVNTGILRQVIKDSNGPSGGGSSSQLMQALADGAKNAASAAVSGFGWRQQPLSSEESAEPKLDVSSKAAPKPHSAAQNQLLSISASSPASSPPSRAQVQQQDNVAPLPRSRPRPVDQVHDLTMKDIHFQTLSPSDHQSSAPLQAISPSIIAETPATTTTTTTTTTTKTTTKTREYEKSKSHHIIRSDNARVRAPTEQQSQSQPGSRVLDGTHRNEQALPAKATSAVVHAVPDPSSTAAAFTESTLEAASAPPNLDKTLPKIQEQTPRSRVFERPEKRAETTAAVITDANTNPDLKTNMAMSPGKVGVGVKPHARSRYGVQASEAAAAGGGSAGVSAAGPKVINPKVQAYIQRYNLAARS</sequence>
<feature type="compositionally biased region" description="Basic and acidic residues" evidence="2">
    <location>
        <begin position="1200"/>
        <end position="1218"/>
    </location>
</feature>
<dbReference type="Pfam" id="PF00339">
    <property type="entry name" value="Arrestin_N"/>
    <property type="match status" value="1"/>
</dbReference>
<accession>A0A9P6RLC5</accession>
<dbReference type="Pfam" id="PF02752">
    <property type="entry name" value="Arrestin_C"/>
    <property type="match status" value="1"/>
</dbReference>
<dbReference type="Gene3D" id="2.60.40.640">
    <property type="match status" value="2"/>
</dbReference>
<feature type="region of interest" description="Disordered" evidence="2">
    <location>
        <begin position="1083"/>
        <end position="1127"/>
    </location>
</feature>
<keyword evidence="5" id="KW-1185">Reference proteome</keyword>
<dbReference type="GO" id="GO:0005737">
    <property type="term" value="C:cytoplasm"/>
    <property type="evidence" value="ECO:0007669"/>
    <property type="project" value="TreeGrafter"/>
</dbReference>
<dbReference type="GO" id="GO:0007165">
    <property type="term" value="P:signal transduction"/>
    <property type="evidence" value="ECO:0007669"/>
    <property type="project" value="InterPro"/>
</dbReference>
<feature type="domain" description="Arrestin C-terminal-like" evidence="3">
    <location>
        <begin position="261"/>
        <end position="404"/>
    </location>
</feature>
<evidence type="ECO:0000256" key="2">
    <source>
        <dbReference type="SAM" id="MobiDB-lite"/>
    </source>
</evidence>
<dbReference type="OrthoDB" id="298939at2759"/>
<feature type="compositionally biased region" description="Basic and acidic residues" evidence="2">
    <location>
        <begin position="540"/>
        <end position="551"/>
    </location>
</feature>
<feature type="compositionally biased region" description="Basic residues" evidence="2">
    <location>
        <begin position="1219"/>
        <end position="1229"/>
    </location>
</feature>
<feature type="region of interest" description="Disordered" evidence="2">
    <location>
        <begin position="435"/>
        <end position="501"/>
    </location>
</feature>
<proteinExistence type="inferred from homology"/>
<dbReference type="PANTHER" id="PTHR11792:SF17">
    <property type="entry name" value="KURTZ ARRESTIN"/>
    <property type="match status" value="1"/>
</dbReference>
<feature type="compositionally biased region" description="Basic and acidic residues" evidence="2">
    <location>
        <begin position="1453"/>
        <end position="1472"/>
    </location>
</feature>
<dbReference type="InterPro" id="IPR000698">
    <property type="entry name" value="Arrestin"/>
</dbReference>
<feature type="compositionally biased region" description="Polar residues" evidence="2">
    <location>
        <begin position="490"/>
        <end position="501"/>
    </location>
</feature>
<evidence type="ECO:0000313" key="4">
    <source>
        <dbReference type="EMBL" id="KAG0321207.1"/>
    </source>
</evidence>
<dbReference type="GO" id="GO:0002031">
    <property type="term" value="P:G protein-coupled receptor internalization"/>
    <property type="evidence" value="ECO:0007669"/>
    <property type="project" value="TreeGrafter"/>
</dbReference>
<feature type="region of interest" description="Disordered" evidence="2">
    <location>
        <begin position="1428"/>
        <end position="1492"/>
    </location>
</feature>
<dbReference type="SMART" id="SM01017">
    <property type="entry name" value="Arrestin_C"/>
    <property type="match status" value="1"/>
</dbReference>
<dbReference type="GO" id="GO:0001664">
    <property type="term" value="F:G protein-coupled receptor binding"/>
    <property type="evidence" value="ECO:0007669"/>
    <property type="project" value="TreeGrafter"/>
</dbReference>
<feature type="compositionally biased region" description="Pro residues" evidence="2">
    <location>
        <begin position="1007"/>
        <end position="1019"/>
    </location>
</feature>
<feature type="region of interest" description="Disordered" evidence="2">
    <location>
        <begin position="677"/>
        <end position="763"/>
    </location>
</feature>
<feature type="compositionally biased region" description="Polar residues" evidence="2">
    <location>
        <begin position="677"/>
        <end position="698"/>
    </location>
</feature>
<feature type="compositionally biased region" description="Low complexity" evidence="2">
    <location>
        <begin position="1347"/>
        <end position="1378"/>
    </location>
</feature>
<feature type="compositionally biased region" description="Low complexity" evidence="2">
    <location>
        <begin position="1438"/>
        <end position="1451"/>
    </location>
</feature>
<feature type="compositionally biased region" description="Polar residues" evidence="2">
    <location>
        <begin position="1477"/>
        <end position="1486"/>
    </location>
</feature>
<feature type="region of interest" description="Disordered" evidence="2">
    <location>
        <begin position="1332"/>
        <end position="1397"/>
    </location>
</feature>
<gene>
    <name evidence="4" type="ORF">BGZ99_004059</name>
</gene>
<name>A0A9P6RLC5_9FUNG</name>
<feature type="compositionally biased region" description="Polar residues" evidence="2">
    <location>
        <begin position="943"/>
        <end position="975"/>
    </location>
</feature>
<dbReference type="EMBL" id="JAAAIP010000252">
    <property type="protein sequence ID" value="KAG0321207.1"/>
    <property type="molecule type" value="Genomic_DNA"/>
</dbReference>
<evidence type="ECO:0000259" key="3">
    <source>
        <dbReference type="SMART" id="SM01017"/>
    </source>
</evidence>
<feature type="region of interest" description="Disordered" evidence="2">
    <location>
        <begin position="865"/>
        <end position="1041"/>
    </location>
</feature>
<protein>
    <recommendedName>
        <fullName evidence="3">Arrestin C-terminal-like domain-containing protein</fullName>
    </recommendedName>
</protein>
<dbReference type="Proteomes" id="UP000738325">
    <property type="component" value="Unassembled WGS sequence"/>
</dbReference>
<evidence type="ECO:0000313" key="5">
    <source>
        <dbReference type="Proteomes" id="UP000738325"/>
    </source>
</evidence>
<evidence type="ECO:0000256" key="1">
    <source>
        <dbReference type="ARBA" id="ARBA00005298"/>
    </source>
</evidence>
<dbReference type="InterPro" id="IPR011021">
    <property type="entry name" value="Arrestin-like_N"/>
</dbReference>
<feature type="region of interest" description="Disordered" evidence="2">
    <location>
        <begin position="1192"/>
        <end position="1237"/>
    </location>
</feature>
<feature type="compositionally biased region" description="Low complexity" evidence="2">
    <location>
        <begin position="909"/>
        <end position="924"/>
    </location>
</feature>
<feature type="compositionally biased region" description="Low complexity" evidence="2">
    <location>
        <begin position="1111"/>
        <end position="1127"/>
    </location>
</feature>
<feature type="region of interest" description="Disordered" evidence="2">
    <location>
        <begin position="799"/>
        <end position="832"/>
    </location>
</feature>
<dbReference type="InterPro" id="IPR011022">
    <property type="entry name" value="Arrestin_C-like"/>
</dbReference>
<comment type="caution">
    <text evidence="4">The sequence shown here is derived from an EMBL/GenBank/DDBJ whole genome shotgun (WGS) entry which is preliminary data.</text>
</comment>
<dbReference type="InterPro" id="IPR014756">
    <property type="entry name" value="Ig_E-set"/>
</dbReference>
<comment type="similarity">
    <text evidence="1">Belongs to the arrestin family.</text>
</comment>
<dbReference type="PANTHER" id="PTHR11792">
    <property type="entry name" value="ARRESTIN"/>
    <property type="match status" value="1"/>
</dbReference>
<feature type="compositionally biased region" description="Polar residues" evidence="2">
    <location>
        <begin position="926"/>
        <end position="936"/>
    </location>
</feature>
<feature type="region of interest" description="Disordered" evidence="2">
    <location>
        <begin position="518"/>
        <end position="551"/>
    </location>
</feature>